<evidence type="ECO:0000256" key="3">
    <source>
        <dbReference type="ARBA" id="ARBA00022764"/>
    </source>
</evidence>
<keyword evidence="6" id="KW-1185">Reference proteome</keyword>
<dbReference type="Proteomes" id="UP000199372">
    <property type="component" value="Unassembled WGS sequence"/>
</dbReference>
<evidence type="ECO:0000313" key="6">
    <source>
        <dbReference type="Proteomes" id="UP000199372"/>
    </source>
</evidence>
<keyword evidence="2 4" id="KW-0732">Signal</keyword>
<dbReference type="RefSeq" id="WP_214606829.1">
    <property type="nucleotide sequence ID" value="NZ_FOCM01000002.1"/>
</dbReference>
<name>A0A1H8CUN7_9RHOB</name>
<gene>
    <name evidence="5" type="ORF">SAMN04488011_10277</name>
</gene>
<evidence type="ECO:0000256" key="2">
    <source>
        <dbReference type="ARBA" id="ARBA00022729"/>
    </source>
</evidence>
<comment type="subcellular location">
    <subcellularLocation>
        <location evidence="1">Periplasm</location>
    </subcellularLocation>
</comment>
<feature type="chain" id="PRO_5011508589" evidence="4">
    <location>
        <begin position="24"/>
        <end position="327"/>
    </location>
</feature>
<dbReference type="NCBIfam" id="NF037995">
    <property type="entry name" value="TRAP_S1"/>
    <property type="match status" value="1"/>
</dbReference>
<dbReference type="AlphaFoldDB" id="A0A1H8CUN7"/>
<dbReference type="InterPro" id="IPR018389">
    <property type="entry name" value="DctP_fam"/>
</dbReference>
<evidence type="ECO:0000256" key="4">
    <source>
        <dbReference type="SAM" id="SignalP"/>
    </source>
</evidence>
<feature type="signal peptide" evidence="4">
    <location>
        <begin position="1"/>
        <end position="23"/>
    </location>
</feature>
<dbReference type="GO" id="GO:0055085">
    <property type="term" value="P:transmembrane transport"/>
    <property type="evidence" value="ECO:0007669"/>
    <property type="project" value="InterPro"/>
</dbReference>
<protein>
    <submittedName>
        <fullName evidence="5">TRAP-type C4-dicarboxylate transport system, substrate-binding protein</fullName>
    </submittedName>
</protein>
<dbReference type="PANTHER" id="PTHR33376:SF3">
    <property type="entry name" value="C4-DICARBOXYLATE-BINDING PROTEIN"/>
    <property type="match status" value="1"/>
</dbReference>
<dbReference type="Pfam" id="PF03480">
    <property type="entry name" value="DctP"/>
    <property type="match status" value="1"/>
</dbReference>
<evidence type="ECO:0000313" key="5">
    <source>
        <dbReference type="EMBL" id="SEM98609.1"/>
    </source>
</evidence>
<evidence type="ECO:0000256" key="1">
    <source>
        <dbReference type="ARBA" id="ARBA00004418"/>
    </source>
</evidence>
<dbReference type="EMBL" id="FOCM01000002">
    <property type="protein sequence ID" value="SEM98609.1"/>
    <property type="molecule type" value="Genomic_DNA"/>
</dbReference>
<dbReference type="CDD" id="cd13669">
    <property type="entry name" value="PBP2_TRAP_TM0322_like"/>
    <property type="match status" value="1"/>
</dbReference>
<organism evidence="5 6">
    <name type="scientific">Palleronia pelagia</name>
    <dbReference type="NCBI Taxonomy" id="387096"/>
    <lineage>
        <taxon>Bacteria</taxon>
        <taxon>Pseudomonadati</taxon>
        <taxon>Pseudomonadota</taxon>
        <taxon>Alphaproteobacteria</taxon>
        <taxon>Rhodobacterales</taxon>
        <taxon>Roseobacteraceae</taxon>
        <taxon>Palleronia</taxon>
    </lineage>
</organism>
<accession>A0A1H8CUN7</accession>
<dbReference type="InterPro" id="IPR038404">
    <property type="entry name" value="TRAP_DctP_sf"/>
</dbReference>
<sequence>MMNRLTSTALTGALVLAAGAAAAQEYTLGLSTSQPTSDPLTQAMLAAEERIEERTDGAVDVTVYPSSQLGEDNDVLEQIRNGAPLAVLVDAGRLAPFKSELGILSAPYLVDDYTQYEAITTSPVYEEWVDELAESSNLRLLNYNWFQGTRQAFTQKLIESPEDLQGVRMRTIDAPIWVATINAMGATAVPMAWTDVYSGLQLGSIDAAEAQLTGAEGINLQEVTTNVAFTNHIQLFTGLVVSEEWFQGLPEDIRNIVDEELDAAGVEATENTVAALDAVQGRMEEAGVSFNEVDLAPFREATLGVYEEVGLTDAREALQPYLPGGSE</sequence>
<dbReference type="PANTHER" id="PTHR33376">
    <property type="match status" value="1"/>
</dbReference>
<dbReference type="GO" id="GO:0042597">
    <property type="term" value="C:periplasmic space"/>
    <property type="evidence" value="ECO:0007669"/>
    <property type="project" value="UniProtKB-SubCell"/>
</dbReference>
<proteinExistence type="predicted"/>
<dbReference type="Gene3D" id="3.40.190.170">
    <property type="entry name" value="Bacterial extracellular solute-binding protein, family 7"/>
    <property type="match status" value="1"/>
</dbReference>
<reference evidence="6" key="1">
    <citation type="submission" date="2016-10" db="EMBL/GenBank/DDBJ databases">
        <authorList>
            <person name="Varghese N."/>
            <person name="Submissions S."/>
        </authorList>
    </citation>
    <scope>NUCLEOTIDE SEQUENCE [LARGE SCALE GENOMIC DNA]</scope>
    <source>
        <strain evidence="6">DSM 26893</strain>
    </source>
</reference>
<keyword evidence="3" id="KW-0574">Periplasm</keyword>